<reference evidence="1 2" key="1">
    <citation type="journal article" date="2015" name="Nature">
        <title>rRNA introns, odd ribosomes, and small enigmatic genomes across a large radiation of phyla.</title>
        <authorList>
            <person name="Brown C.T."/>
            <person name="Hug L.A."/>
            <person name="Thomas B.C."/>
            <person name="Sharon I."/>
            <person name="Castelle C.J."/>
            <person name="Singh A."/>
            <person name="Wilkins M.J."/>
            <person name="Williams K.H."/>
            <person name="Banfield J.F."/>
        </authorList>
    </citation>
    <scope>NUCLEOTIDE SEQUENCE [LARGE SCALE GENOMIC DNA]</scope>
</reference>
<dbReference type="AlphaFoldDB" id="A0A0G0RMT2"/>
<organism evidence="1 2">
    <name type="scientific">Candidatus Yanofskybacteria bacterium GW2011_GWD2_39_48</name>
    <dbReference type="NCBI Taxonomy" id="1619031"/>
    <lineage>
        <taxon>Bacteria</taxon>
        <taxon>Candidatus Yanofskyibacteriota</taxon>
    </lineage>
</organism>
<accession>A0A0G0RMT2</accession>
<gene>
    <name evidence="1" type="ORF">UT53_C0006G0005</name>
</gene>
<name>A0A0G0RMT2_9BACT</name>
<protein>
    <submittedName>
        <fullName evidence="1">Uncharacterized protein</fullName>
    </submittedName>
</protein>
<evidence type="ECO:0000313" key="1">
    <source>
        <dbReference type="EMBL" id="KKR23835.1"/>
    </source>
</evidence>
<proteinExistence type="predicted"/>
<comment type="caution">
    <text evidence="1">The sequence shown here is derived from an EMBL/GenBank/DDBJ whole genome shotgun (WGS) entry which is preliminary data.</text>
</comment>
<evidence type="ECO:0000313" key="2">
    <source>
        <dbReference type="Proteomes" id="UP000034764"/>
    </source>
</evidence>
<dbReference type="EMBL" id="LBXD01000006">
    <property type="protein sequence ID" value="KKR23835.1"/>
    <property type="molecule type" value="Genomic_DNA"/>
</dbReference>
<dbReference type="Proteomes" id="UP000034764">
    <property type="component" value="Unassembled WGS sequence"/>
</dbReference>
<sequence>MYNPIMLNKIHIDWNLVYTFGIALGIYEAFKQVLISPWVSGLIARNLEYRTITRKTFYFLHNNFHMKNDWSGVSQKEIETTFKYANLVKVTDRHLHHLMHEFLGLYAVYKTLNPDRDLTMHNEYKNKLFYKSGEIMDICNPGRFASIIDLTRVFRNLVFFATQLIDWLKTVFLIKAGYLWKKIKKH</sequence>